<protein>
    <submittedName>
        <fullName evidence="1">Uncharacterized protein</fullName>
    </submittedName>
</protein>
<sequence length="53" mass="5886">MKEATVINVQTQVDQLKGELARQVVTVAQDLGRLESEKRAVETKIANLHAFHA</sequence>
<feature type="non-terminal residue" evidence="1">
    <location>
        <position position="53"/>
    </location>
</feature>
<dbReference type="OrthoDB" id="2261329at2759"/>
<evidence type="ECO:0000313" key="2">
    <source>
        <dbReference type="Proteomes" id="UP000807342"/>
    </source>
</evidence>
<comment type="caution">
    <text evidence="1">The sequence shown here is derived from an EMBL/GenBank/DDBJ whole genome shotgun (WGS) entry which is preliminary data.</text>
</comment>
<organism evidence="1 2">
    <name type="scientific">Macrolepiota fuliginosa MF-IS2</name>
    <dbReference type="NCBI Taxonomy" id="1400762"/>
    <lineage>
        <taxon>Eukaryota</taxon>
        <taxon>Fungi</taxon>
        <taxon>Dikarya</taxon>
        <taxon>Basidiomycota</taxon>
        <taxon>Agaricomycotina</taxon>
        <taxon>Agaricomycetes</taxon>
        <taxon>Agaricomycetidae</taxon>
        <taxon>Agaricales</taxon>
        <taxon>Agaricineae</taxon>
        <taxon>Agaricaceae</taxon>
        <taxon>Macrolepiota</taxon>
    </lineage>
</organism>
<dbReference type="Proteomes" id="UP000807342">
    <property type="component" value="Unassembled WGS sequence"/>
</dbReference>
<accession>A0A9P6C5C4</accession>
<keyword evidence="2" id="KW-1185">Reference proteome</keyword>
<name>A0A9P6C5C4_9AGAR</name>
<reference evidence="1" key="1">
    <citation type="submission" date="2020-11" db="EMBL/GenBank/DDBJ databases">
        <authorList>
            <consortium name="DOE Joint Genome Institute"/>
            <person name="Ahrendt S."/>
            <person name="Riley R."/>
            <person name="Andreopoulos W."/>
            <person name="Labutti K."/>
            <person name="Pangilinan J."/>
            <person name="Ruiz-Duenas F.J."/>
            <person name="Barrasa J.M."/>
            <person name="Sanchez-Garcia M."/>
            <person name="Camarero S."/>
            <person name="Miyauchi S."/>
            <person name="Serrano A."/>
            <person name="Linde D."/>
            <person name="Babiker R."/>
            <person name="Drula E."/>
            <person name="Ayuso-Fernandez I."/>
            <person name="Pacheco R."/>
            <person name="Padilla G."/>
            <person name="Ferreira P."/>
            <person name="Barriuso J."/>
            <person name="Kellner H."/>
            <person name="Castanera R."/>
            <person name="Alfaro M."/>
            <person name="Ramirez L."/>
            <person name="Pisabarro A.G."/>
            <person name="Kuo A."/>
            <person name="Tritt A."/>
            <person name="Lipzen A."/>
            <person name="He G."/>
            <person name="Yan M."/>
            <person name="Ng V."/>
            <person name="Cullen D."/>
            <person name="Martin F."/>
            <person name="Rosso M.-N."/>
            <person name="Henrissat B."/>
            <person name="Hibbett D."/>
            <person name="Martinez A.T."/>
            <person name="Grigoriev I.V."/>
        </authorList>
    </citation>
    <scope>NUCLEOTIDE SEQUENCE</scope>
    <source>
        <strain evidence="1">MF-IS2</strain>
    </source>
</reference>
<dbReference type="EMBL" id="MU151068">
    <property type="protein sequence ID" value="KAF9452751.1"/>
    <property type="molecule type" value="Genomic_DNA"/>
</dbReference>
<dbReference type="AlphaFoldDB" id="A0A9P6C5C4"/>
<evidence type="ECO:0000313" key="1">
    <source>
        <dbReference type="EMBL" id="KAF9452751.1"/>
    </source>
</evidence>
<gene>
    <name evidence="1" type="ORF">P691DRAFT_622049</name>
</gene>
<proteinExistence type="predicted"/>